<dbReference type="PRINTS" id="PR00413">
    <property type="entry name" value="HADHALOGNASE"/>
</dbReference>
<evidence type="ECO:0000256" key="2">
    <source>
        <dbReference type="ARBA" id="ARBA00022801"/>
    </source>
</evidence>
<dbReference type="Proteomes" id="UP000799767">
    <property type="component" value="Unassembled WGS sequence"/>
</dbReference>
<dbReference type="SUPFAM" id="SSF56784">
    <property type="entry name" value="HAD-like"/>
    <property type="match status" value="1"/>
</dbReference>
<dbReference type="GO" id="GO:0016791">
    <property type="term" value="F:phosphatase activity"/>
    <property type="evidence" value="ECO:0007669"/>
    <property type="project" value="UniProtKB-ARBA"/>
</dbReference>
<dbReference type="AlphaFoldDB" id="A0A6A6PQS9"/>
<evidence type="ECO:0000313" key="3">
    <source>
        <dbReference type="EMBL" id="KAF2481984.1"/>
    </source>
</evidence>
<dbReference type="OrthoDB" id="3256520at2759"/>
<dbReference type="PANTHER" id="PTHR43316">
    <property type="entry name" value="HYDROLASE, HALOACID DELAHOGENASE-RELATED"/>
    <property type="match status" value="1"/>
</dbReference>
<protein>
    <submittedName>
        <fullName evidence="3">HAD-like domain-containing protein</fullName>
    </submittedName>
</protein>
<evidence type="ECO:0000313" key="4">
    <source>
        <dbReference type="Proteomes" id="UP000799767"/>
    </source>
</evidence>
<dbReference type="SFLD" id="SFLDG01129">
    <property type="entry name" value="C1.5:_HAD__Beta-PGM__Phosphata"/>
    <property type="match status" value="1"/>
</dbReference>
<dbReference type="InterPro" id="IPR036412">
    <property type="entry name" value="HAD-like_sf"/>
</dbReference>
<keyword evidence="4" id="KW-1185">Reference proteome</keyword>
<proteinExistence type="inferred from homology"/>
<dbReference type="InterPro" id="IPR023198">
    <property type="entry name" value="PGP-like_dom2"/>
</dbReference>
<dbReference type="RefSeq" id="XP_033588554.1">
    <property type="nucleotide sequence ID" value="XM_033735552.1"/>
</dbReference>
<dbReference type="InterPro" id="IPR023214">
    <property type="entry name" value="HAD_sf"/>
</dbReference>
<organism evidence="3 4">
    <name type="scientific">Neohortaea acidophila</name>
    <dbReference type="NCBI Taxonomy" id="245834"/>
    <lineage>
        <taxon>Eukaryota</taxon>
        <taxon>Fungi</taxon>
        <taxon>Dikarya</taxon>
        <taxon>Ascomycota</taxon>
        <taxon>Pezizomycotina</taxon>
        <taxon>Dothideomycetes</taxon>
        <taxon>Dothideomycetidae</taxon>
        <taxon>Mycosphaerellales</taxon>
        <taxon>Teratosphaeriaceae</taxon>
        <taxon>Neohortaea</taxon>
    </lineage>
</organism>
<dbReference type="InterPro" id="IPR006328">
    <property type="entry name" value="2-HAD"/>
</dbReference>
<comment type="similarity">
    <text evidence="1">Belongs to the HAD-like hydrolase superfamily. S-2-haloalkanoic acid dehalogenase family.</text>
</comment>
<dbReference type="NCBIfam" id="TIGR01493">
    <property type="entry name" value="HAD-SF-IA-v2"/>
    <property type="match status" value="1"/>
</dbReference>
<dbReference type="InterPro" id="IPR006439">
    <property type="entry name" value="HAD-SF_hydro_IA"/>
</dbReference>
<dbReference type="Pfam" id="PF00702">
    <property type="entry name" value="Hydrolase"/>
    <property type="match status" value="1"/>
</dbReference>
<name>A0A6A6PQS9_9PEZI</name>
<dbReference type="EMBL" id="MU001637">
    <property type="protein sequence ID" value="KAF2481984.1"/>
    <property type="molecule type" value="Genomic_DNA"/>
</dbReference>
<dbReference type="GeneID" id="54476554"/>
<dbReference type="Gene3D" id="3.40.50.1000">
    <property type="entry name" value="HAD superfamily/HAD-like"/>
    <property type="match status" value="1"/>
</dbReference>
<reference evidence="3" key="1">
    <citation type="journal article" date="2020" name="Stud. Mycol.">
        <title>101 Dothideomycetes genomes: a test case for predicting lifestyles and emergence of pathogens.</title>
        <authorList>
            <person name="Haridas S."/>
            <person name="Albert R."/>
            <person name="Binder M."/>
            <person name="Bloem J."/>
            <person name="Labutti K."/>
            <person name="Salamov A."/>
            <person name="Andreopoulos B."/>
            <person name="Baker S."/>
            <person name="Barry K."/>
            <person name="Bills G."/>
            <person name="Bluhm B."/>
            <person name="Cannon C."/>
            <person name="Castanera R."/>
            <person name="Culley D."/>
            <person name="Daum C."/>
            <person name="Ezra D."/>
            <person name="Gonzalez J."/>
            <person name="Henrissat B."/>
            <person name="Kuo A."/>
            <person name="Liang C."/>
            <person name="Lipzen A."/>
            <person name="Lutzoni F."/>
            <person name="Magnuson J."/>
            <person name="Mondo S."/>
            <person name="Nolan M."/>
            <person name="Ohm R."/>
            <person name="Pangilinan J."/>
            <person name="Park H.-J."/>
            <person name="Ramirez L."/>
            <person name="Alfaro M."/>
            <person name="Sun H."/>
            <person name="Tritt A."/>
            <person name="Yoshinaga Y."/>
            <person name="Zwiers L.-H."/>
            <person name="Turgeon B."/>
            <person name="Goodwin S."/>
            <person name="Spatafora J."/>
            <person name="Crous P."/>
            <person name="Grigoriev I."/>
        </authorList>
    </citation>
    <scope>NUCLEOTIDE SEQUENCE</scope>
    <source>
        <strain evidence="3">CBS 113389</strain>
    </source>
</reference>
<dbReference type="PANTHER" id="PTHR43316:SF3">
    <property type="entry name" value="HALOACID DEHALOGENASE, TYPE II (AFU_ORTHOLOGUE AFUA_2G07750)-RELATED"/>
    <property type="match status" value="1"/>
</dbReference>
<dbReference type="InterPro" id="IPR051540">
    <property type="entry name" value="S-2-haloacid_dehalogenase"/>
</dbReference>
<gene>
    <name evidence="3" type="ORF">BDY17DRAFT_311592</name>
</gene>
<evidence type="ECO:0000256" key="1">
    <source>
        <dbReference type="ARBA" id="ARBA00008106"/>
    </source>
</evidence>
<dbReference type="SFLD" id="SFLDS00003">
    <property type="entry name" value="Haloacid_Dehalogenase"/>
    <property type="match status" value="1"/>
</dbReference>
<dbReference type="Gene3D" id="1.10.150.240">
    <property type="entry name" value="Putative phosphatase, domain 2"/>
    <property type="match status" value="1"/>
</dbReference>
<keyword evidence="2" id="KW-0378">Hydrolase</keyword>
<accession>A0A6A6PQS9</accession>
<sequence>MSPTRIVLAFDVYGTLLSTDSIAKRLASYCGEEKAKIIATTWRKYQLEYTWRLNSMGLYVGFDVATRRSMRHACLESGVQLTDAQEEDMMRAYDALSAFPDVQPALKRLQTLPQERVKAFAFSNGTYEMIASSMRNAADLAPHTETLLEICSVDEVRKFKPAPEPYYRLAQKVDKRAEHAKEMSEMWLVSSNPFDVAGARAVGWSAIWVDRAGTGWQDSLMPRARDQPNEIVRSLEEVVDVVERLCG</sequence>
<dbReference type="NCBIfam" id="TIGR01428">
    <property type="entry name" value="HAD_type_II"/>
    <property type="match status" value="1"/>
</dbReference>
<dbReference type="GO" id="GO:0019120">
    <property type="term" value="F:hydrolase activity, acting on acid halide bonds, in C-halide compounds"/>
    <property type="evidence" value="ECO:0007669"/>
    <property type="project" value="InterPro"/>
</dbReference>